<evidence type="ECO:0000256" key="1">
    <source>
        <dbReference type="SAM" id="Phobius"/>
    </source>
</evidence>
<protein>
    <submittedName>
        <fullName evidence="3">DUF58 domain-containing protein</fullName>
    </submittedName>
</protein>
<dbReference type="EMBL" id="VCQV01000005">
    <property type="protein sequence ID" value="TWP37658.1"/>
    <property type="molecule type" value="Genomic_DNA"/>
</dbReference>
<comment type="caution">
    <text evidence="3">The sequence shown here is derived from an EMBL/GenBank/DDBJ whole genome shotgun (WGS) entry which is preliminary data.</text>
</comment>
<keyword evidence="1" id="KW-0812">Transmembrane</keyword>
<feature type="domain" description="DUF58" evidence="2">
    <location>
        <begin position="206"/>
        <end position="363"/>
    </location>
</feature>
<reference evidence="3 4" key="2">
    <citation type="submission" date="2019-08" db="EMBL/GenBank/DDBJ databases">
        <title>Jejuicoccus antrihumi gen. nov., sp. nov., a new member of the family Dermacoccaceae isolated from a cave.</title>
        <authorList>
            <person name="Schumann P."/>
            <person name="Kim I.S."/>
        </authorList>
    </citation>
    <scope>NUCLEOTIDE SEQUENCE [LARGE SCALE GENOMIC DNA]</scope>
    <source>
        <strain evidence="3 4">C5-26</strain>
    </source>
</reference>
<proteinExistence type="predicted"/>
<dbReference type="PANTHER" id="PTHR33608:SF14">
    <property type="entry name" value="POSSIBLE CONSERVED SECRETED PROTEIN"/>
    <property type="match status" value="1"/>
</dbReference>
<gene>
    <name evidence="3" type="ORF">FGL98_05475</name>
</gene>
<dbReference type="OrthoDB" id="9776116at2"/>
<feature type="transmembrane region" description="Helical" evidence="1">
    <location>
        <begin position="12"/>
        <end position="35"/>
    </location>
</feature>
<organism evidence="3 4">
    <name type="scientific">Leekyejoonella antrihumi</name>
    <dbReference type="NCBI Taxonomy" id="1660198"/>
    <lineage>
        <taxon>Bacteria</taxon>
        <taxon>Bacillati</taxon>
        <taxon>Actinomycetota</taxon>
        <taxon>Actinomycetes</taxon>
        <taxon>Micrococcales</taxon>
        <taxon>Dermacoccaceae</taxon>
        <taxon>Leekyejoonella</taxon>
    </lineage>
</organism>
<dbReference type="InterPro" id="IPR002881">
    <property type="entry name" value="DUF58"/>
</dbReference>
<keyword evidence="1" id="KW-0472">Membrane</keyword>
<evidence type="ECO:0000259" key="2">
    <source>
        <dbReference type="Pfam" id="PF01882"/>
    </source>
</evidence>
<evidence type="ECO:0000313" key="4">
    <source>
        <dbReference type="Proteomes" id="UP000320244"/>
    </source>
</evidence>
<name>A0A563E521_9MICO</name>
<dbReference type="RefSeq" id="WP_146315725.1">
    <property type="nucleotide sequence ID" value="NZ_VCQV01000005.1"/>
</dbReference>
<dbReference type="Pfam" id="PF01882">
    <property type="entry name" value="DUF58"/>
    <property type="match status" value="1"/>
</dbReference>
<dbReference type="Proteomes" id="UP000320244">
    <property type="component" value="Unassembled WGS sequence"/>
</dbReference>
<accession>A0A563E521</accession>
<keyword evidence="4" id="KW-1185">Reference proteome</keyword>
<sequence length="438" mass="47397">MPALSTERPPGRWTPTFAFLQVSLLAGVLIGAALVLHRLDLLVIGTPFAIVTGWCLATRPSQVPRPRPESVTSKTPVEGVAQRWDWTFDDVDESAEQMITTLGADDCVRTDPANGVLIDLPTGGCATASVRWLPARWGRRTIFPARTHFLSPWGGFIAGPFDTAGTPLTVRPAPQAFTGKAALPHPIGLVGQNRSRRMGDGSEFAEIREFRTGDRLRRISWPITARTGQLHVRTSYAEQDTEVLILLDASSDFGQSRADSGVDSSLDLGMRCALAVAGHFLTRGERVGVRALGTVRSERIRPAAGAAQYQRIADTLMTVESAGVRALPRHGLHLNSAAGALIILISPLMNPEMLAIAAEVAQRGRPLVVVDALPDNVDVGADSDVLTDLALRLRLMERAQEIRALQQHGAPVVSWRGPGSLDHVLLQLSRRPPRAVRR</sequence>
<reference evidence="3 4" key="1">
    <citation type="submission" date="2019-05" db="EMBL/GenBank/DDBJ databases">
        <authorList>
            <person name="Lee S.D."/>
        </authorList>
    </citation>
    <scope>NUCLEOTIDE SEQUENCE [LARGE SCALE GENOMIC DNA]</scope>
    <source>
        <strain evidence="3 4">C5-26</strain>
    </source>
</reference>
<dbReference type="PANTHER" id="PTHR33608">
    <property type="entry name" value="BLL2464 PROTEIN"/>
    <property type="match status" value="1"/>
</dbReference>
<evidence type="ECO:0000313" key="3">
    <source>
        <dbReference type="EMBL" id="TWP37658.1"/>
    </source>
</evidence>
<keyword evidence="1" id="KW-1133">Transmembrane helix</keyword>
<dbReference type="AlphaFoldDB" id="A0A563E521"/>